<proteinExistence type="predicted"/>
<dbReference type="InterPro" id="IPR000182">
    <property type="entry name" value="GNAT_dom"/>
</dbReference>
<dbReference type="SUPFAM" id="SSF55729">
    <property type="entry name" value="Acyl-CoA N-acyltransferases (Nat)"/>
    <property type="match status" value="1"/>
</dbReference>
<dbReference type="InterPro" id="IPR016181">
    <property type="entry name" value="Acyl_CoA_acyltransferase"/>
</dbReference>
<dbReference type="PROSITE" id="PS51186">
    <property type="entry name" value="GNAT"/>
    <property type="match status" value="1"/>
</dbReference>
<dbReference type="OMA" id="YQLRGMA"/>
<comment type="caution">
    <text evidence="2">The sequence shown here is derived from an EMBL/GenBank/DDBJ whole genome shotgun (WGS) entry which is preliminary data.</text>
</comment>
<organism evidence="2 3">
    <name type="scientific">Diacronema lutheri</name>
    <name type="common">Unicellular marine alga</name>
    <name type="synonym">Monochrysis lutheri</name>
    <dbReference type="NCBI Taxonomy" id="2081491"/>
    <lineage>
        <taxon>Eukaryota</taxon>
        <taxon>Haptista</taxon>
        <taxon>Haptophyta</taxon>
        <taxon>Pavlovophyceae</taxon>
        <taxon>Pavlovales</taxon>
        <taxon>Pavlovaceae</taxon>
        <taxon>Diacronema</taxon>
    </lineage>
</organism>
<dbReference type="Proteomes" id="UP000751190">
    <property type="component" value="Unassembled WGS sequence"/>
</dbReference>
<evidence type="ECO:0000259" key="1">
    <source>
        <dbReference type="PROSITE" id="PS51186"/>
    </source>
</evidence>
<dbReference type="Gene3D" id="3.40.630.30">
    <property type="match status" value="1"/>
</dbReference>
<protein>
    <recommendedName>
        <fullName evidence="1">N-acetyltransferase domain-containing protein</fullName>
    </recommendedName>
</protein>
<reference evidence="2" key="1">
    <citation type="submission" date="2021-05" db="EMBL/GenBank/DDBJ databases">
        <title>The genome of the haptophyte Pavlova lutheri (Diacronema luteri, Pavlovales) - a model for lipid biosynthesis in eukaryotic algae.</title>
        <authorList>
            <person name="Hulatt C.J."/>
            <person name="Posewitz M.C."/>
        </authorList>
    </citation>
    <scope>NUCLEOTIDE SEQUENCE</scope>
    <source>
        <strain evidence="2">NIVA-4/92</strain>
    </source>
</reference>
<evidence type="ECO:0000313" key="3">
    <source>
        <dbReference type="Proteomes" id="UP000751190"/>
    </source>
</evidence>
<dbReference type="EMBL" id="JAGTXO010000033">
    <property type="protein sequence ID" value="KAG8460284.1"/>
    <property type="molecule type" value="Genomic_DNA"/>
</dbReference>
<dbReference type="GO" id="GO:0016747">
    <property type="term" value="F:acyltransferase activity, transferring groups other than amino-acyl groups"/>
    <property type="evidence" value="ECO:0007669"/>
    <property type="project" value="InterPro"/>
</dbReference>
<name>A0A8J6C4K1_DIALT</name>
<dbReference type="OrthoDB" id="10493490at2759"/>
<sequence>MVAVMTHMVDGTRVSFRPCATHEIMGVRHEMLRPGRPIETAAFPGDDAPSTLHFGAFALDPSGAERVGALGCLTFLSAGRGGVAAWQLRGMATSSAVLRRGIGSRLLACAEAHLAAAGAEEGSLPVELWANARVSALAFYARQGWAQEGEVFDVPGIGAHVVIVKRLHAAPAMADARAGAL</sequence>
<gene>
    <name evidence="2" type="ORF">KFE25_011775</name>
</gene>
<keyword evidence="3" id="KW-1185">Reference proteome</keyword>
<accession>A0A8J6C4K1</accession>
<feature type="domain" description="N-acetyltransferase" evidence="1">
    <location>
        <begin position="14"/>
        <end position="168"/>
    </location>
</feature>
<evidence type="ECO:0000313" key="2">
    <source>
        <dbReference type="EMBL" id="KAG8460284.1"/>
    </source>
</evidence>
<dbReference type="Pfam" id="PF13508">
    <property type="entry name" value="Acetyltransf_7"/>
    <property type="match status" value="1"/>
</dbReference>
<dbReference type="AlphaFoldDB" id="A0A8J6C4K1"/>